<evidence type="ECO:0000256" key="2">
    <source>
        <dbReference type="ARBA" id="ARBA00004818"/>
    </source>
</evidence>
<dbReference type="InterPro" id="IPR050155">
    <property type="entry name" value="HAD-like_hydrolase_sf"/>
</dbReference>
<dbReference type="OrthoDB" id="9797743at2"/>
<dbReference type="Gene3D" id="3.40.50.1000">
    <property type="entry name" value="HAD superfamily/HAD-like"/>
    <property type="match status" value="1"/>
</dbReference>
<comment type="similarity">
    <text evidence="3">Belongs to the HAD-like hydrolase superfamily. CbbY/CbbZ/Gph/YieH family.</text>
</comment>
<organism evidence="5 6">
    <name type="scientific">Litoreibacter ponti</name>
    <dbReference type="NCBI Taxonomy" id="1510457"/>
    <lineage>
        <taxon>Bacteria</taxon>
        <taxon>Pseudomonadati</taxon>
        <taxon>Pseudomonadota</taxon>
        <taxon>Alphaproteobacteria</taxon>
        <taxon>Rhodobacterales</taxon>
        <taxon>Roseobacteraceae</taxon>
        <taxon>Litoreibacter</taxon>
    </lineage>
</organism>
<dbReference type="InterPro" id="IPR036412">
    <property type="entry name" value="HAD-like_sf"/>
</dbReference>
<dbReference type="RefSeq" id="WP_107844981.1">
    <property type="nucleotide sequence ID" value="NZ_QBKS01000001.1"/>
</dbReference>
<protein>
    <recommendedName>
        <fullName evidence="4">phosphoglycolate phosphatase</fullName>
        <ecNumber evidence="4">3.1.3.18</ecNumber>
    </recommendedName>
</protein>
<comment type="catalytic activity">
    <reaction evidence="1">
        <text>2-phosphoglycolate + H2O = glycolate + phosphate</text>
        <dbReference type="Rhea" id="RHEA:14369"/>
        <dbReference type="ChEBI" id="CHEBI:15377"/>
        <dbReference type="ChEBI" id="CHEBI:29805"/>
        <dbReference type="ChEBI" id="CHEBI:43474"/>
        <dbReference type="ChEBI" id="CHEBI:58033"/>
        <dbReference type="EC" id="3.1.3.18"/>
    </reaction>
</comment>
<reference evidence="5 6" key="1">
    <citation type="submission" date="2018-04" db="EMBL/GenBank/DDBJ databases">
        <title>Genomic Encyclopedia of Archaeal and Bacterial Type Strains, Phase II (KMG-II): from individual species to whole genera.</title>
        <authorList>
            <person name="Goeker M."/>
        </authorList>
    </citation>
    <scope>NUCLEOTIDE SEQUENCE [LARGE SCALE GENOMIC DNA]</scope>
    <source>
        <strain evidence="5 6">DSM 100977</strain>
    </source>
</reference>
<dbReference type="EMBL" id="QBKS01000001">
    <property type="protein sequence ID" value="PTX56822.1"/>
    <property type="molecule type" value="Genomic_DNA"/>
</dbReference>
<evidence type="ECO:0000256" key="4">
    <source>
        <dbReference type="ARBA" id="ARBA00013078"/>
    </source>
</evidence>
<dbReference type="Gene3D" id="1.10.150.240">
    <property type="entry name" value="Putative phosphatase, domain 2"/>
    <property type="match status" value="1"/>
</dbReference>
<dbReference type="SUPFAM" id="SSF56784">
    <property type="entry name" value="HAD-like"/>
    <property type="match status" value="1"/>
</dbReference>
<evidence type="ECO:0000313" key="6">
    <source>
        <dbReference type="Proteomes" id="UP000243978"/>
    </source>
</evidence>
<gene>
    <name evidence="5" type="ORF">C8N43_1487</name>
</gene>
<name>A0A2T6BL97_9RHOB</name>
<dbReference type="InterPro" id="IPR041492">
    <property type="entry name" value="HAD_2"/>
</dbReference>
<evidence type="ECO:0000256" key="3">
    <source>
        <dbReference type="ARBA" id="ARBA00006171"/>
    </source>
</evidence>
<keyword evidence="6" id="KW-1185">Reference proteome</keyword>
<dbReference type="GO" id="GO:0005829">
    <property type="term" value="C:cytosol"/>
    <property type="evidence" value="ECO:0007669"/>
    <property type="project" value="TreeGrafter"/>
</dbReference>
<keyword evidence="5" id="KW-0378">Hydrolase</keyword>
<dbReference type="InterPro" id="IPR023198">
    <property type="entry name" value="PGP-like_dom2"/>
</dbReference>
<proteinExistence type="inferred from homology"/>
<dbReference type="PANTHER" id="PTHR43434:SF1">
    <property type="entry name" value="PHOSPHOGLYCOLATE PHOSPHATASE"/>
    <property type="match status" value="1"/>
</dbReference>
<dbReference type="GO" id="GO:0008967">
    <property type="term" value="F:phosphoglycolate phosphatase activity"/>
    <property type="evidence" value="ECO:0007669"/>
    <property type="project" value="UniProtKB-EC"/>
</dbReference>
<accession>A0A2T6BL97</accession>
<dbReference type="PANTHER" id="PTHR43434">
    <property type="entry name" value="PHOSPHOGLYCOLATE PHOSPHATASE"/>
    <property type="match status" value="1"/>
</dbReference>
<sequence>MLSEPRVVVLDLDGVILDTFRVHVASWTAIAANFGKDVSVVNFENYKGVETRDALVRLFGELDVEIQDFDIENLVQVKCILRDILIQRISPTDILPGAHSLILDASKKCERLVCLATTSACERILSQVQLSDFFTDVICGARLRPSKSESAECLSEWLESKSLDPHGVLYIDDAEAAVRHARSAGIPSLLKLDRVPHSLDVPSLDTLDGKCLLEMMNLAMESADD</sequence>
<dbReference type="Proteomes" id="UP000243978">
    <property type="component" value="Unassembled WGS sequence"/>
</dbReference>
<evidence type="ECO:0000256" key="1">
    <source>
        <dbReference type="ARBA" id="ARBA00000830"/>
    </source>
</evidence>
<comment type="caution">
    <text evidence="5">The sequence shown here is derived from an EMBL/GenBank/DDBJ whole genome shotgun (WGS) entry which is preliminary data.</text>
</comment>
<evidence type="ECO:0000313" key="5">
    <source>
        <dbReference type="EMBL" id="PTX56822.1"/>
    </source>
</evidence>
<dbReference type="Pfam" id="PF13419">
    <property type="entry name" value="HAD_2"/>
    <property type="match status" value="1"/>
</dbReference>
<dbReference type="GO" id="GO:0006281">
    <property type="term" value="P:DNA repair"/>
    <property type="evidence" value="ECO:0007669"/>
    <property type="project" value="TreeGrafter"/>
</dbReference>
<dbReference type="InterPro" id="IPR023214">
    <property type="entry name" value="HAD_sf"/>
</dbReference>
<comment type="pathway">
    <text evidence="2">Organic acid metabolism; glycolate biosynthesis; glycolate from 2-phosphoglycolate: step 1/1.</text>
</comment>
<dbReference type="AlphaFoldDB" id="A0A2T6BL97"/>
<dbReference type="EC" id="3.1.3.18" evidence="4"/>